<dbReference type="EMBL" id="QTLC01000039">
    <property type="protein sequence ID" value="RDY70878.1"/>
    <property type="molecule type" value="Genomic_DNA"/>
</dbReference>
<feature type="domain" description="EamA" evidence="8">
    <location>
        <begin position="173"/>
        <end position="310"/>
    </location>
</feature>
<keyword evidence="5 7" id="KW-1133">Transmembrane helix</keyword>
<feature type="transmembrane region" description="Helical" evidence="7">
    <location>
        <begin position="116"/>
        <end position="135"/>
    </location>
</feature>
<feature type="transmembrane region" description="Helical" evidence="7">
    <location>
        <begin position="24"/>
        <end position="44"/>
    </location>
</feature>
<proteinExistence type="inferred from homology"/>
<feature type="transmembrane region" description="Helical" evidence="7">
    <location>
        <begin position="142"/>
        <end position="163"/>
    </location>
</feature>
<feature type="domain" description="EamA" evidence="8">
    <location>
        <begin position="27"/>
        <end position="158"/>
    </location>
</feature>
<dbReference type="InterPro" id="IPR000620">
    <property type="entry name" value="EamA_dom"/>
</dbReference>
<dbReference type="Pfam" id="PF00892">
    <property type="entry name" value="EamA"/>
    <property type="match status" value="2"/>
</dbReference>
<feature type="transmembrane region" description="Helical" evidence="7">
    <location>
        <begin position="169"/>
        <end position="191"/>
    </location>
</feature>
<organism evidence="9 10">
    <name type="scientific">Halobacillus trueperi</name>
    <dbReference type="NCBI Taxonomy" id="156205"/>
    <lineage>
        <taxon>Bacteria</taxon>
        <taxon>Bacillati</taxon>
        <taxon>Bacillota</taxon>
        <taxon>Bacilli</taxon>
        <taxon>Bacillales</taxon>
        <taxon>Bacillaceae</taxon>
        <taxon>Halobacillus</taxon>
    </lineage>
</organism>
<comment type="subcellular location">
    <subcellularLocation>
        <location evidence="1">Cell membrane</location>
        <topology evidence="1">Multi-pass membrane protein</topology>
    </subcellularLocation>
</comment>
<evidence type="ECO:0000256" key="2">
    <source>
        <dbReference type="ARBA" id="ARBA00007362"/>
    </source>
</evidence>
<dbReference type="InterPro" id="IPR050638">
    <property type="entry name" value="AA-Vitamin_Transporters"/>
</dbReference>
<feature type="transmembrane region" description="Helical" evidence="7">
    <location>
        <begin position="293"/>
        <end position="310"/>
    </location>
</feature>
<reference evidence="9 10" key="1">
    <citation type="submission" date="2018-08" db="EMBL/GenBank/DDBJ databases">
        <title>Genome sequence of strict halophilic Halobacillus trueperi SS1 isolated from Lunsu, a salty water body of North West Himalayas.</title>
        <authorList>
            <person name="Gupta S."/>
            <person name="Sharma P."/>
            <person name="Dev K."/>
            <person name="Baumler D."/>
            <person name="Sourirajan A."/>
        </authorList>
    </citation>
    <scope>NUCLEOTIDE SEQUENCE [LARGE SCALE GENOMIC DNA]</scope>
    <source>
        <strain evidence="9 10">SS1</strain>
    </source>
</reference>
<dbReference type="Gene3D" id="1.10.3730.20">
    <property type="match status" value="1"/>
</dbReference>
<evidence type="ECO:0000256" key="7">
    <source>
        <dbReference type="SAM" id="Phobius"/>
    </source>
</evidence>
<evidence type="ECO:0000256" key="4">
    <source>
        <dbReference type="ARBA" id="ARBA00022692"/>
    </source>
</evidence>
<evidence type="ECO:0000256" key="1">
    <source>
        <dbReference type="ARBA" id="ARBA00004651"/>
    </source>
</evidence>
<gene>
    <name evidence="9" type="ORF">DXT76_10680</name>
</gene>
<dbReference type="PANTHER" id="PTHR32322:SF18">
    <property type="entry name" value="S-ADENOSYLMETHIONINE_S-ADENOSYLHOMOCYSTEINE TRANSPORTER"/>
    <property type="match status" value="1"/>
</dbReference>
<accession>A0A3D8VQ09</accession>
<evidence type="ECO:0000256" key="6">
    <source>
        <dbReference type="ARBA" id="ARBA00023136"/>
    </source>
</evidence>
<evidence type="ECO:0000313" key="10">
    <source>
        <dbReference type="Proteomes" id="UP000257032"/>
    </source>
</evidence>
<dbReference type="InterPro" id="IPR037185">
    <property type="entry name" value="EmrE-like"/>
</dbReference>
<feature type="transmembrane region" description="Helical" evidence="7">
    <location>
        <begin position="203"/>
        <end position="226"/>
    </location>
</feature>
<evidence type="ECO:0000259" key="8">
    <source>
        <dbReference type="Pfam" id="PF00892"/>
    </source>
</evidence>
<evidence type="ECO:0000256" key="3">
    <source>
        <dbReference type="ARBA" id="ARBA00022475"/>
    </source>
</evidence>
<protein>
    <submittedName>
        <fullName evidence="9">DMT family transporter</fullName>
    </submittedName>
</protein>
<comment type="caution">
    <text evidence="9">The sequence shown here is derived from an EMBL/GenBank/DDBJ whole genome shotgun (WGS) entry which is preliminary data.</text>
</comment>
<feature type="transmembrane region" description="Helical" evidence="7">
    <location>
        <begin position="50"/>
        <end position="68"/>
    </location>
</feature>
<dbReference type="GO" id="GO:0005886">
    <property type="term" value="C:plasma membrane"/>
    <property type="evidence" value="ECO:0007669"/>
    <property type="project" value="UniProtKB-SubCell"/>
</dbReference>
<feature type="transmembrane region" description="Helical" evidence="7">
    <location>
        <begin position="238"/>
        <end position="256"/>
    </location>
</feature>
<comment type="similarity">
    <text evidence="2">Belongs to the EamA transporter family.</text>
</comment>
<sequence length="321" mass="35288">MSSSPVYYVCIILFLVVRGRGRKVYPYILLILVVIFYGGNILTGKALNDLPPFTIAYLRLVIAFIFLLPVGYKSARKAKPVFFKYYKPLLVMTVTGVAFFNTFIYASLQFTTATNVSVLETLIPVLTVVLSWAILKEHLSALQVVGIALSLLGALGVVMNGNLFNLADLGWNIGDGIMVGAIICWAVYSLVVKQVMFMFPPLGTILVMTGLSLVILFPFITVEWLVYGIPSIWNLSNILGFLYLGIFPSFIALLFYNTAVERLGASKASVFLNLLPVVTMTGAYFWLGEKVSVAQVTGALLVILGVVMTTQPKVLKRKISE</sequence>
<dbReference type="AlphaFoldDB" id="A0A3D8VQ09"/>
<evidence type="ECO:0000256" key="5">
    <source>
        <dbReference type="ARBA" id="ARBA00022989"/>
    </source>
</evidence>
<dbReference type="Proteomes" id="UP000257032">
    <property type="component" value="Unassembled WGS sequence"/>
</dbReference>
<dbReference type="PANTHER" id="PTHR32322">
    <property type="entry name" value="INNER MEMBRANE TRANSPORTER"/>
    <property type="match status" value="1"/>
</dbReference>
<keyword evidence="4 7" id="KW-0812">Transmembrane</keyword>
<keyword evidence="3" id="KW-1003">Cell membrane</keyword>
<name>A0A3D8VQ09_9BACI</name>
<feature type="transmembrane region" description="Helical" evidence="7">
    <location>
        <begin position="89"/>
        <end position="110"/>
    </location>
</feature>
<evidence type="ECO:0000313" key="9">
    <source>
        <dbReference type="EMBL" id="RDY70878.1"/>
    </source>
</evidence>
<dbReference type="SUPFAM" id="SSF103481">
    <property type="entry name" value="Multidrug resistance efflux transporter EmrE"/>
    <property type="match status" value="2"/>
</dbReference>
<feature type="transmembrane region" description="Helical" evidence="7">
    <location>
        <begin position="268"/>
        <end position="287"/>
    </location>
</feature>
<keyword evidence="6 7" id="KW-0472">Membrane</keyword>